<keyword evidence="4 6" id="KW-0450">Lipoyl</keyword>
<dbReference type="CDD" id="cd06849">
    <property type="entry name" value="lipoyl_domain"/>
    <property type="match status" value="1"/>
</dbReference>
<evidence type="ECO:0000313" key="10">
    <source>
        <dbReference type="Proteomes" id="UP000016638"/>
    </source>
</evidence>
<dbReference type="PROSITE" id="PS51826">
    <property type="entry name" value="PSBD"/>
    <property type="match status" value="2"/>
</dbReference>
<accession>U2UZW2</accession>
<dbReference type="eggNOG" id="COG0508">
    <property type="taxonomic scope" value="Bacteria"/>
</dbReference>
<dbReference type="InterPro" id="IPR001078">
    <property type="entry name" value="2-oxoacid_DH_actylTfrase"/>
</dbReference>
<dbReference type="Pfam" id="PF00198">
    <property type="entry name" value="2-oxoacid_dh"/>
    <property type="match status" value="1"/>
</dbReference>
<dbReference type="PROSITE" id="PS50968">
    <property type="entry name" value="BIOTINYL_LIPOYL"/>
    <property type="match status" value="1"/>
</dbReference>
<dbReference type="GO" id="GO:0016407">
    <property type="term" value="F:acetyltransferase activity"/>
    <property type="evidence" value="ECO:0007669"/>
    <property type="project" value="TreeGrafter"/>
</dbReference>
<evidence type="ECO:0000259" key="7">
    <source>
        <dbReference type="PROSITE" id="PS50968"/>
    </source>
</evidence>
<dbReference type="PANTHER" id="PTHR43178:SF5">
    <property type="entry name" value="LIPOAMIDE ACYLTRANSFERASE COMPONENT OF BRANCHED-CHAIN ALPHA-KETO ACID DEHYDROGENASE COMPLEX, MITOCHONDRIAL"/>
    <property type="match status" value="1"/>
</dbReference>
<dbReference type="InterPro" id="IPR036625">
    <property type="entry name" value="E3-bd_dom_sf"/>
</dbReference>
<evidence type="ECO:0000256" key="6">
    <source>
        <dbReference type="RuleBase" id="RU003423"/>
    </source>
</evidence>
<organism evidence="9 10">
    <name type="scientific">Olsenella profusa F0195</name>
    <dbReference type="NCBI Taxonomy" id="1125712"/>
    <lineage>
        <taxon>Bacteria</taxon>
        <taxon>Bacillati</taxon>
        <taxon>Actinomycetota</taxon>
        <taxon>Coriobacteriia</taxon>
        <taxon>Coriobacteriales</taxon>
        <taxon>Atopobiaceae</taxon>
        <taxon>Olsenella</taxon>
    </lineage>
</organism>
<dbReference type="Pfam" id="PF02817">
    <property type="entry name" value="E3_binding"/>
    <property type="match status" value="2"/>
</dbReference>
<comment type="cofactor">
    <cofactor evidence="1 6">
        <name>(R)-lipoate</name>
        <dbReference type="ChEBI" id="CHEBI:83088"/>
    </cofactor>
</comment>
<dbReference type="FunFam" id="3.30.559.10:FF:000007">
    <property type="entry name" value="Dihydrolipoamide acetyltransferase component of pyruvate dehydrogenase complex"/>
    <property type="match status" value="1"/>
</dbReference>
<dbReference type="SUPFAM" id="SSF47005">
    <property type="entry name" value="Peripheral subunit-binding domain of 2-oxo acid dehydrogenase complex"/>
    <property type="match status" value="1"/>
</dbReference>
<comment type="caution">
    <text evidence="9">The sequence shown here is derived from an EMBL/GenBank/DDBJ whole genome shotgun (WGS) entry which is preliminary data.</text>
</comment>
<dbReference type="Proteomes" id="UP000016638">
    <property type="component" value="Unassembled WGS sequence"/>
</dbReference>
<evidence type="ECO:0000313" key="9">
    <source>
        <dbReference type="EMBL" id="ERL05971.1"/>
    </source>
</evidence>
<dbReference type="InterPro" id="IPR000089">
    <property type="entry name" value="Biotin_lipoyl"/>
</dbReference>
<dbReference type="SUPFAM" id="SSF51230">
    <property type="entry name" value="Single hybrid motif"/>
    <property type="match status" value="1"/>
</dbReference>
<dbReference type="EMBL" id="AWEZ01000073">
    <property type="protein sequence ID" value="ERL05971.1"/>
    <property type="molecule type" value="Genomic_DNA"/>
</dbReference>
<evidence type="ECO:0000256" key="4">
    <source>
        <dbReference type="ARBA" id="ARBA00022823"/>
    </source>
</evidence>
<evidence type="ECO:0000256" key="3">
    <source>
        <dbReference type="ARBA" id="ARBA00022679"/>
    </source>
</evidence>
<dbReference type="Gene3D" id="2.40.50.100">
    <property type="match status" value="1"/>
</dbReference>
<keyword evidence="10" id="KW-1185">Reference proteome</keyword>
<evidence type="ECO:0000256" key="2">
    <source>
        <dbReference type="ARBA" id="ARBA00007317"/>
    </source>
</evidence>
<dbReference type="Gene3D" id="4.10.320.10">
    <property type="entry name" value="E3-binding domain"/>
    <property type="match status" value="2"/>
</dbReference>
<proteinExistence type="inferred from homology"/>
<dbReference type="GO" id="GO:0005737">
    <property type="term" value="C:cytoplasm"/>
    <property type="evidence" value="ECO:0007669"/>
    <property type="project" value="TreeGrafter"/>
</dbReference>
<dbReference type="InterPro" id="IPR023213">
    <property type="entry name" value="CAT-like_dom_sf"/>
</dbReference>
<protein>
    <recommendedName>
        <fullName evidence="6">Dihydrolipoamide acetyltransferase component of pyruvate dehydrogenase complex</fullName>
        <ecNumber evidence="6">2.3.1.-</ecNumber>
    </recommendedName>
</protein>
<dbReference type="GO" id="GO:0031405">
    <property type="term" value="F:lipoic acid binding"/>
    <property type="evidence" value="ECO:0007669"/>
    <property type="project" value="TreeGrafter"/>
</dbReference>
<evidence type="ECO:0000259" key="8">
    <source>
        <dbReference type="PROSITE" id="PS51826"/>
    </source>
</evidence>
<name>U2UZW2_9ACTN</name>
<keyword evidence="5 6" id="KW-0012">Acyltransferase</keyword>
<dbReference type="InterPro" id="IPR011053">
    <property type="entry name" value="Single_hybrid_motif"/>
</dbReference>
<dbReference type="InterPro" id="IPR004167">
    <property type="entry name" value="PSBD"/>
</dbReference>
<dbReference type="PATRIC" id="fig|1125712.3.peg.2526"/>
<dbReference type="Pfam" id="PF00364">
    <property type="entry name" value="Biotin_lipoyl"/>
    <property type="match status" value="1"/>
</dbReference>
<comment type="similarity">
    <text evidence="2 6">Belongs to the 2-oxoacid dehydrogenase family.</text>
</comment>
<feature type="domain" description="Peripheral subunit-binding (PSBD)" evidence="8">
    <location>
        <begin position="118"/>
        <end position="155"/>
    </location>
</feature>
<dbReference type="RefSeq" id="WP_021727356.1">
    <property type="nucleotide sequence ID" value="NZ_AWEZ01000073.1"/>
</dbReference>
<evidence type="ECO:0000256" key="5">
    <source>
        <dbReference type="ARBA" id="ARBA00023315"/>
    </source>
</evidence>
<dbReference type="InterPro" id="IPR050743">
    <property type="entry name" value="2-oxoacid_DH_E2_comp"/>
</dbReference>
<feature type="domain" description="Peripheral subunit-binding (PSBD)" evidence="8">
    <location>
        <begin position="168"/>
        <end position="203"/>
    </location>
</feature>
<dbReference type="Gene3D" id="3.30.559.10">
    <property type="entry name" value="Chloramphenicol acetyltransferase-like domain"/>
    <property type="match status" value="1"/>
</dbReference>
<feature type="domain" description="Lipoyl-binding" evidence="7">
    <location>
        <begin position="2"/>
        <end position="77"/>
    </location>
</feature>
<keyword evidence="3 6" id="KW-0808">Transferase</keyword>
<dbReference type="PANTHER" id="PTHR43178">
    <property type="entry name" value="DIHYDROLIPOAMIDE ACETYLTRANSFERASE COMPONENT OF PYRUVATE DEHYDROGENASE COMPLEX"/>
    <property type="match status" value="1"/>
</dbReference>
<dbReference type="SUPFAM" id="SSF52777">
    <property type="entry name" value="CoA-dependent acyltransferases"/>
    <property type="match status" value="1"/>
</dbReference>
<dbReference type="STRING" id="1125712.HMPREF1316_0859"/>
<dbReference type="EC" id="2.3.1.-" evidence="6"/>
<gene>
    <name evidence="9" type="ORF">HMPREF1316_0859</name>
</gene>
<sequence>MAEKVLMPKLGMTMTEGTVEEWRVKEGDAVEKGQAIVSVATDKLTNDVEAPCEGVVLRILAAEGASVPVSATLAYLGAPGEAIPEEGAADRTVAQAAPAGPADEVTAVPRGSSNRDVRAAPVARKLAKEHGVDLSLVEGTGPNGRIRREDVEAFLAAQSQGEAQAPLRVSPTARKLAEDTGVDVSQLDVGGRRIMKDDVLGAAGGSVRADVAAEPEGDDYPPMRVSSMRRSIARNMTASWHTSPRVTYTHPVDCTALKALRTTLREPFEAEGLKITYNHIIMKVAAQALMEFPDINASFDSEQLTRHAHANVGLAVAKGDGLIVPNVKWVEAKALREVSRETEGLIAAVRDGSIGMDDVMGGTFSITNLGRYGVTGFSPIINQPELAILGVCAIVDTPVVRDGRVVIRPMMNLCLAADHRVVDGVMAAGFLRRVAQLVENPYLLLA</sequence>
<dbReference type="AlphaFoldDB" id="U2UZW2"/>
<evidence type="ECO:0000256" key="1">
    <source>
        <dbReference type="ARBA" id="ARBA00001938"/>
    </source>
</evidence>
<reference evidence="9 10" key="1">
    <citation type="submission" date="2013-08" db="EMBL/GenBank/DDBJ databases">
        <authorList>
            <person name="Durkin A.S."/>
            <person name="Haft D.R."/>
            <person name="McCorrison J."/>
            <person name="Torralba M."/>
            <person name="Gillis M."/>
            <person name="Haft D.H."/>
            <person name="Methe B."/>
            <person name="Sutton G."/>
            <person name="Nelson K.E."/>
        </authorList>
    </citation>
    <scope>NUCLEOTIDE SEQUENCE [LARGE SCALE GENOMIC DNA]</scope>
    <source>
        <strain evidence="9 10">F0195</strain>
    </source>
</reference>